<evidence type="ECO:0000256" key="2">
    <source>
        <dbReference type="ARBA" id="ARBA00023002"/>
    </source>
</evidence>
<dbReference type="Proteomes" id="UP000186002">
    <property type="component" value="Unassembled WGS sequence"/>
</dbReference>
<dbReference type="InterPro" id="IPR002347">
    <property type="entry name" value="SDR_fam"/>
</dbReference>
<accession>A0A1M7F9L5</accession>
<keyword evidence="4" id="KW-1185">Reference proteome</keyword>
<dbReference type="GO" id="GO:0016491">
    <property type="term" value="F:oxidoreductase activity"/>
    <property type="evidence" value="ECO:0007669"/>
    <property type="project" value="UniProtKB-KW"/>
</dbReference>
<dbReference type="PANTHER" id="PTHR44196:SF1">
    <property type="entry name" value="DEHYDROGENASE_REDUCTASE SDR FAMILY MEMBER 7B"/>
    <property type="match status" value="1"/>
</dbReference>
<dbReference type="STRING" id="735517.SAMN05444272_1544"/>
<protein>
    <submittedName>
        <fullName evidence="3">NADP-dependent 3-hydroxy acid dehydrogenase YdfG</fullName>
    </submittedName>
</protein>
<name>A0A1M7F9L5_9HYPH</name>
<evidence type="ECO:0000313" key="3">
    <source>
        <dbReference type="EMBL" id="SHM00741.1"/>
    </source>
</evidence>
<evidence type="ECO:0000313" key="4">
    <source>
        <dbReference type="Proteomes" id="UP000186002"/>
    </source>
</evidence>
<gene>
    <name evidence="3" type="ORF">SAMN05444272_1544</name>
</gene>
<dbReference type="RefSeq" id="WP_073011436.1">
    <property type="nucleotide sequence ID" value="NZ_FRBW01000002.1"/>
</dbReference>
<dbReference type="GO" id="GO:0016020">
    <property type="term" value="C:membrane"/>
    <property type="evidence" value="ECO:0007669"/>
    <property type="project" value="TreeGrafter"/>
</dbReference>
<dbReference type="Gene3D" id="3.40.50.720">
    <property type="entry name" value="NAD(P)-binding Rossmann-like Domain"/>
    <property type="match status" value="1"/>
</dbReference>
<dbReference type="OrthoDB" id="335726at2"/>
<dbReference type="EMBL" id="FRBW01000002">
    <property type="protein sequence ID" value="SHM00741.1"/>
    <property type="molecule type" value="Genomic_DNA"/>
</dbReference>
<evidence type="ECO:0000256" key="1">
    <source>
        <dbReference type="ARBA" id="ARBA00006484"/>
    </source>
</evidence>
<dbReference type="PRINTS" id="PR00081">
    <property type="entry name" value="GDHRDH"/>
</dbReference>
<dbReference type="AlphaFoldDB" id="A0A1M7F9L5"/>
<organism evidence="3 4">
    <name type="scientific">Roseibium suaedae</name>
    <dbReference type="NCBI Taxonomy" id="735517"/>
    <lineage>
        <taxon>Bacteria</taxon>
        <taxon>Pseudomonadati</taxon>
        <taxon>Pseudomonadota</taxon>
        <taxon>Alphaproteobacteria</taxon>
        <taxon>Hyphomicrobiales</taxon>
        <taxon>Stappiaceae</taxon>
        <taxon>Roseibium</taxon>
    </lineage>
</organism>
<comment type="similarity">
    <text evidence="1">Belongs to the short-chain dehydrogenases/reductases (SDR) family.</text>
</comment>
<sequence length="270" mass="28710">MASARISLTKAKPEDGCVWITGASSGIGRALALTLARDGWRVAVTARSGDKLARLEEEAEGLPGQIISFPGDITDAAAMKALLRMIETRVAPLAVLVANAGVYLPQDGLAGNEDEWRTTINVNLMGTVNVVLPAIEVMKARRKGQIAIVSSSAGYAGLPTSAAYGATKAGLINMAEALKFDLDRAGIAIQVICPGFVDTPATAGNPFPMPDIITVDRAAEEIATGLQRPDQFEIYFPRGFVTQLKLLRLLPYGLYFRLVAKATGWSKKPL</sequence>
<dbReference type="Pfam" id="PF00106">
    <property type="entry name" value="adh_short"/>
    <property type="match status" value="1"/>
</dbReference>
<reference evidence="3 4" key="1">
    <citation type="submission" date="2016-11" db="EMBL/GenBank/DDBJ databases">
        <authorList>
            <person name="Jaros S."/>
            <person name="Januszkiewicz K."/>
            <person name="Wedrychowicz H."/>
        </authorList>
    </citation>
    <scope>NUCLEOTIDE SEQUENCE [LARGE SCALE GENOMIC DNA]</scope>
    <source>
        <strain evidence="3 4">DSM 22153</strain>
    </source>
</reference>
<dbReference type="PANTHER" id="PTHR44196">
    <property type="entry name" value="DEHYDROGENASE/REDUCTASE SDR FAMILY MEMBER 7B"/>
    <property type="match status" value="1"/>
</dbReference>
<dbReference type="InterPro" id="IPR036291">
    <property type="entry name" value="NAD(P)-bd_dom_sf"/>
</dbReference>
<proteinExistence type="inferred from homology"/>
<keyword evidence="2" id="KW-0560">Oxidoreductase</keyword>
<dbReference type="SUPFAM" id="SSF51735">
    <property type="entry name" value="NAD(P)-binding Rossmann-fold domains"/>
    <property type="match status" value="1"/>
</dbReference>